<dbReference type="KEGG" id="spar:SPRG_13031"/>
<reference evidence="19 20" key="1">
    <citation type="journal article" date="2013" name="PLoS Genet.">
        <title>Distinctive expansion of potential virulence genes in the genome of the oomycete fish pathogen Saprolegnia parasitica.</title>
        <authorList>
            <person name="Jiang R.H."/>
            <person name="de Bruijn I."/>
            <person name="Haas B.J."/>
            <person name="Belmonte R."/>
            <person name="Lobach L."/>
            <person name="Christie J."/>
            <person name="van den Ackerveken G."/>
            <person name="Bottin A."/>
            <person name="Bulone V."/>
            <person name="Diaz-Moreno S.M."/>
            <person name="Dumas B."/>
            <person name="Fan L."/>
            <person name="Gaulin E."/>
            <person name="Govers F."/>
            <person name="Grenville-Briggs L.J."/>
            <person name="Horner N.R."/>
            <person name="Levin J.Z."/>
            <person name="Mammella M."/>
            <person name="Meijer H.J."/>
            <person name="Morris P."/>
            <person name="Nusbaum C."/>
            <person name="Oome S."/>
            <person name="Phillips A.J."/>
            <person name="van Rooyen D."/>
            <person name="Rzeszutek E."/>
            <person name="Saraiva M."/>
            <person name="Secombes C.J."/>
            <person name="Seidl M.F."/>
            <person name="Snel B."/>
            <person name="Stassen J.H."/>
            <person name="Sykes S."/>
            <person name="Tripathy S."/>
            <person name="van den Berg H."/>
            <person name="Vega-Arreguin J.C."/>
            <person name="Wawra S."/>
            <person name="Young S.K."/>
            <person name="Zeng Q."/>
            <person name="Dieguez-Uribeondo J."/>
            <person name="Russ C."/>
            <person name="Tyler B.M."/>
            <person name="van West P."/>
        </authorList>
    </citation>
    <scope>NUCLEOTIDE SEQUENCE [LARGE SCALE GENOMIC DNA]</scope>
    <source>
        <strain evidence="19 20">CBS 223.65</strain>
    </source>
</reference>
<evidence type="ECO:0000313" key="20">
    <source>
        <dbReference type="Proteomes" id="UP000030745"/>
    </source>
</evidence>
<keyword evidence="8 17" id="KW-0472">Membrane</keyword>
<keyword evidence="7 17" id="KW-1133">Transmembrane helix</keyword>
<dbReference type="EC" id="3.2.1.58" evidence="14"/>
<keyword evidence="4 17" id="KW-0812">Transmembrane</keyword>
<keyword evidence="6" id="KW-0735">Signal-anchor</keyword>
<dbReference type="Proteomes" id="UP000030745">
    <property type="component" value="Unassembled WGS sequence"/>
</dbReference>
<dbReference type="InterPro" id="IPR017853">
    <property type="entry name" value="GH"/>
</dbReference>
<gene>
    <name evidence="19" type="ORF">SPRG_13031</name>
</gene>
<name>A0A067BTY0_SAPPC</name>
<evidence type="ECO:0000256" key="17">
    <source>
        <dbReference type="SAM" id="Phobius"/>
    </source>
</evidence>
<dbReference type="STRING" id="695850.A0A067BTY0"/>
<evidence type="ECO:0000256" key="8">
    <source>
        <dbReference type="ARBA" id="ARBA00023136"/>
    </source>
</evidence>
<dbReference type="GO" id="GO:0009986">
    <property type="term" value="C:cell surface"/>
    <property type="evidence" value="ECO:0007669"/>
    <property type="project" value="TreeGrafter"/>
</dbReference>
<dbReference type="EMBL" id="KK583282">
    <property type="protein sequence ID" value="KDO21693.1"/>
    <property type="molecule type" value="Genomic_DNA"/>
</dbReference>
<dbReference type="AlphaFoldDB" id="A0A067BTY0"/>
<comment type="subcellular location">
    <subcellularLocation>
        <location evidence="1">Cell membrane</location>
        <topology evidence="1">Single-pass type II membrane protein</topology>
    </subcellularLocation>
</comment>
<evidence type="ECO:0000256" key="16">
    <source>
        <dbReference type="RuleBase" id="RU361153"/>
    </source>
</evidence>
<dbReference type="RefSeq" id="XP_012207615.1">
    <property type="nucleotide sequence ID" value="XM_012352225.1"/>
</dbReference>
<evidence type="ECO:0000256" key="9">
    <source>
        <dbReference type="ARBA" id="ARBA00023180"/>
    </source>
</evidence>
<sequence length="424" mass="45842">MKSPAVPNAETVAPRESVSGCKASLRRVIWLIFPVGILAAVIVGLHVAARPAPTTVYVAQAIAAGRVPVRGVNLGGWLVAEQWMNPRSDIWKDLPANATWTEVDAAAAYASAAAGVKGQLGARFEAHRKSWITETDIAAIAAANFNTIRIPVGYWIGGATTNADTKSSLWATFAPGALAYLDTAVQTWGPKYNLSVLIDLYATMNGNHWPDPGDTKVPLAKYNTTLNTTIFLATRYQKEPSFLGIGLLSTPDDSAHFRSLLYYYMDAYRNVRGLASSIVVTTCASRSFQRPGDLTSVMSEDRTFMNFLINPDVPDAITHAWHEWHVLPGMNDTALASDPATWAARIDGWKSREPLFIGAWTLGVGANASAPTTPADKQALAAKLLPVVNKAPRGWVYANWKVADGARGWGWSLQDVLKDGIKLP</sequence>
<accession>A0A067BTY0</accession>
<dbReference type="SUPFAM" id="SSF51445">
    <property type="entry name" value="(Trans)glycosidases"/>
    <property type="match status" value="1"/>
</dbReference>
<dbReference type="GO" id="GO:0009251">
    <property type="term" value="P:glucan catabolic process"/>
    <property type="evidence" value="ECO:0007669"/>
    <property type="project" value="TreeGrafter"/>
</dbReference>
<evidence type="ECO:0000256" key="12">
    <source>
        <dbReference type="ARBA" id="ARBA00036824"/>
    </source>
</evidence>
<dbReference type="OrthoDB" id="62120at2759"/>
<feature type="domain" description="Glycoside hydrolase family 5" evidence="18">
    <location>
        <begin position="130"/>
        <end position="400"/>
    </location>
</feature>
<evidence type="ECO:0000256" key="15">
    <source>
        <dbReference type="ARBA" id="ARBA00041260"/>
    </source>
</evidence>
<evidence type="ECO:0000256" key="11">
    <source>
        <dbReference type="ARBA" id="ARBA00023316"/>
    </source>
</evidence>
<evidence type="ECO:0000256" key="14">
    <source>
        <dbReference type="ARBA" id="ARBA00038929"/>
    </source>
</evidence>
<evidence type="ECO:0000256" key="6">
    <source>
        <dbReference type="ARBA" id="ARBA00022968"/>
    </source>
</evidence>
<dbReference type="GO" id="GO:0071555">
    <property type="term" value="P:cell wall organization"/>
    <property type="evidence" value="ECO:0007669"/>
    <property type="project" value="UniProtKB-KW"/>
</dbReference>
<dbReference type="OMA" id="YWIGGAT"/>
<dbReference type="PANTHER" id="PTHR31297:SF34">
    <property type="entry name" value="GLUCAN 1,3-BETA-GLUCOSIDASE 2"/>
    <property type="match status" value="1"/>
</dbReference>
<dbReference type="InterPro" id="IPR050386">
    <property type="entry name" value="Glycosyl_hydrolase_5"/>
</dbReference>
<dbReference type="GO" id="GO:0005576">
    <property type="term" value="C:extracellular region"/>
    <property type="evidence" value="ECO:0007669"/>
    <property type="project" value="TreeGrafter"/>
</dbReference>
<keyword evidence="9" id="KW-0325">Glycoprotein</keyword>
<comment type="catalytic activity">
    <reaction evidence="12">
        <text>Successive hydrolysis of beta-D-glucose units from the non-reducing ends of (1-&gt;3)-beta-D-glucans, releasing alpha-glucose.</text>
        <dbReference type="EC" id="3.2.1.58"/>
    </reaction>
</comment>
<dbReference type="PANTHER" id="PTHR31297">
    <property type="entry name" value="GLUCAN ENDO-1,6-BETA-GLUCOSIDASE B"/>
    <property type="match status" value="1"/>
</dbReference>
<keyword evidence="5 16" id="KW-0378">Hydrolase</keyword>
<evidence type="ECO:0000256" key="4">
    <source>
        <dbReference type="ARBA" id="ARBA00022692"/>
    </source>
</evidence>
<dbReference type="Gene3D" id="3.20.20.80">
    <property type="entry name" value="Glycosidases"/>
    <property type="match status" value="1"/>
</dbReference>
<comment type="similarity">
    <text evidence="2 16">Belongs to the glycosyl hydrolase 5 (cellulase A) family.</text>
</comment>
<proteinExistence type="inferred from homology"/>
<keyword evidence="3" id="KW-1003">Cell membrane</keyword>
<feature type="transmembrane region" description="Helical" evidence="17">
    <location>
        <begin position="28"/>
        <end position="49"/>
    </location>
</feature>
<organism evidence="19 20">
    <name type="scientific">Saprolegnia parasitica (strain CBS 223.65)</name>
    <dbReference type="NCBI Taxonomy" id="695850"/>
    <lineage>
        <taxon>Eukaryota</taxon>
        <taxon>Sar</taxon>
        <taxon>Stramenopiles</taxon>
        <taxon>Oomycota</taxon>
        <taxon>Saprolegniomycetes</taxon>
        <taxon>Saprolegniales</taxon>
        <taxon>Saprolegniaceae</taxon>
        <taxon>Saprolegnia</taxon>
    </lineage>
</organism>
<keyword evidence="10 16" id="KW-0326">Glycosidase</keyword>
<evidence type="ECO:0000256" key="7">
    <source>
        <dbReference type="ARBA" id="ARBA00022989"/>
    </source>
</evidence>
<evidence type="ECO:0000313" key="19">
    <source>
        <dbReference type="EMBL" id="KDO21693.1"/>
    </source>
</evidence>
<keyword evidence="11" id="KW-0961">Cell wall biogenesis/degradation</keyword>
<protein>
    <recommendedName>
        <fullName evidence="14">glucan 1,3-beta-glucosidase</fullName>
        <ecNumber evidence="14">3.2.1.58</ecNumber>
    </recommendedName>
    <alternativeName>
        <fullName evidence="15">Exo-1,3-beta-glucanase D</fullName>
    </alternativeName>
</protein>
<evidence type="ECO:0000256" key="1">
    <source>
        <dbReference type="ARBA" id="ARBA00004401"/>
    </source>
</evidence>
<dbReference type="Pfam" id="PF00150">
    <property type="entry name" value="Cellulase"/>
    <property type="match status" value="1"/>
</dbReference>
<evidence type="ECO:0000256" key="3">
    <source>
        <dbReference type="ARBA" id="ARBA00022475"/>
    </source>
</evidence>
<dbReference type="VEuPathDB" id="FungiDB:SPRG_13031"/>
<comment type="function">
    <text evidence="13">Glucosidase involved in the degradation of cellulosic biomass. Active on lichenan.</text>
</comment>
<dbReference type="GeneID" id="24134940"/>
<keyword evidence="20" id="KW-1185">Reference proteome</keyword>
<evidence type="ECO:0000256" key="5">
    <source>
        <dbReference type="ARBA" id="ARBA00022801"/>
    </source>
</evidence>
<dbReference type="GO" id="GO:0004338">
    <property type="term" value="F:glucan exo-1,3-beta-glucosidase activity"/>
    <property type="evidence" value="ECO:0007669"/>
    <property type="project" value="UniProtKB-EC"/>
</dbReference>
<evidence type="ECO:0000256" key="13">
    <source>
        <dbReference type="ARBA" id="ARBA00037126"/>
    </source>
</evidence>
<evidence type="ECO:0000256" key="2">
    <source>
        <dbReference type="ARBA" id="ARBA00005641"/>
    </source>
</evidence>
<dbReference type="InterPro" id="IPR001547">
    <property type="entry name" value="Glyco_hydro_5"/>
</dbReference>
<evidence type="ECO:0000256" key="10">
    <source>
        <dbReference type="ARBA" id="ARBA00023295"/>
    </source>
</evidence>
<dbReference type="GO" id="GO:0005886">
    <property type="term" value="C:plasma membrane"/>
    <property type="evidence" value="ECO:0007669"/>
    <property type="project" value="UniProtKB-SubCell"/>
</dbReference>
<evidence type="ECO:0000259" key="18">
    <source>
        <dbReference type="Pfam" id="PF00150"/>
    </source>
</evidence>